<dbReference type="RefSeq" id="WP_176762372.1">
    <property type="nucleotide sequence ID" value="NZ_FMXR01000015.1"/>
</dbReference>
<dbReference type="Gene3D" id="3.30.750.140">
    <property type="match status" value="1"/>
</dbReference>
<dbReference type="EMBL" id="FMXR01000015">
    <property type="protein sequence ID" value="SDB27856.1"/>
    <property type="molecule type" value="Genomic_DNA"/>
</dbReference>
<accession>A0A1G6C4P9</accession>
<dbReference type="AlphaFoldDB" id="A0A1G6C4P9"/>
<dbReference type="Proteomes" id="UP000199228">
    <property type="component" value="Unassembled WGS sequence"/>
</dbReference>
<evidence type="ECO:0000256" key="1">
    <source>
        <dbReference type="SAM" id="Coils"/>
    </source>
</evidence>
<gene>
    <name evidence="3" type="ORF">SAMN02910417_02090</name>
</gene>
<sequence length="629" mass="69232">MLFSKVNAYQSNQAAGTQAPTQIKVAQTKMASTLKDMKPGQVFEGTVNEVKNGQVKIALSNGQTISASLGTKVSMNEGDTMFFQVKSTSDNAIYIKPYTSAAGQNINPILYKALEAANLAITEKNLQLVDAMMQEGMGIDKQSLGRMSQVVSGFNTNDITSLVQMQKLGLELTESNFNQFVNYKNNEQAFLTELNTLTGQLANVYESGENTPQQILQLNDRIVGMLEETPVTLQQTVESNAQGQATAALDPKIPAQEDGLSQMAQGAALQASADTEEMLLQSVPGNEPQLANAQSTQGQGTQPVTIFLEQLVSQTEQGEENAETAQMQRGSLASADAEEVAVQQSVTYQPNSAGAVLGQQGILNLSSQMMQVPQLAADGKLFQGNVLNPNLTKEQVLQEIANILGNSNLSEEEQMLARQLLSGKEYQTLLNHALMDQWTLTPKLVAEKQNIEGLYERLQQQMEQISEAVKLVQGESADKAFAGAKSVMSNLEFMNQVNQLYNYVQIPLKMLNQNVHSDLFVYTNKRNLADREGDLSCLLHLDMENLGPTDVYVKMHGTSVHTDFSLADDKSYELIMNNIHILESRLNDLGYSCEVNVKNTQEKQDFVKDFLEQEERVGTIKRYSFDMKA</sequence>
<keyword evidence="4" id="KW-1185">Reference proteome</keyword>
<evidence type="ECO:0000259" key="2">
    <source>
        <dbReference type="Pfam" id="PF02120"/>
    </source>
</evidence>
<reference evidence="3 4" key="1">
    <citation type="submission" date="2016-10" db="EMBL/GenBank/DDBJ databases">
        <authorList>
            <person name="de Groot N.N."/>
        </authorList>
    </citation>
    <scope>NUCLEOTIDE SEQUENCE [LARGE SCALE GENOMIC DNA]</scope>
    <source>
        <strain evidence="3 4">DSM 3217</strain>
    </source>
</reference>
<protein>
    <submittedName>
        <fullName evidence="3">Hook-length control protein FliK</fullName>
    </submittedName>
</protein>
<feature type="coiled-coil region" evidence="1">
    <location>
        <begin position="444"/>
        <end position="475"/>
    </location>
</feature>
<evidence type="ECO:0000313" key="4">
    <source>
        <dbReference type="Proteomes" id="UP000199228"/>
    </source>
</evidence>
<evidence type="ECO:0000313" key="3">
    <source>
        <dbReference type="EMBL" id="SDB27856.1"/>
    </source>
</evidence>
<organism evidence="3 4">
    <name type="scientific">Eubacterium oxidoreducens</name>
    <dbReference type="NCBI Taxonomy" id="1732"/>
    <lineage>
        <taxon>Bacteria</taxon>
        <taxon>Bacillati</taxon>
        <taxon>Bacillota</taxon>
        <taxon>Clostridia</taxon>
        <taxon>Eubacteriales</taxon>
        <taxon>Eubacteriaceae</taxon>
        <taxon>Eubacterium</taxon>
    </lineage>
</organism>
<dbReference type="InterPro" id="IPR021136">
    <property type="entry name" value="Flagellar_hook_control-like_C"/>
</dbReference>
<name>A0A1G6C4P9_EUBOX</name>
<dbReference type="Pfam" id="PF02120">
    <property type="entry name" value="Flg_hook"/>
    <property type="match status" value="1"/>
</dbReference>
<dbReference type="STRING" id="1732.SAMN02910417_02090"/>
<dbReference type="InterPro" id="IPR038610">
    <property type="entry name" value="FliK-like_C_sf"/>
</dbReference>
<feature type="domain" description="Flagellar hook-length control protein-like C-terminal" evidence="2">
    <location>
        <begin position="530"/>
        <end position="604"/>
    </location>
</feature>
<keyword evidence="1" id="KW-0175">Coiled coil</keyword>
<proteinExistence type="predicted"/>